<name>A0ABX6PPQ7_9HYPH</name>
<dbReference type="Pfam" id="PF13673">
    <property type="entry name" value="Acetyltransf_10"/>
    <property type="match status" value="1"/>
</dbReference>
<geneLocation type="plasmid" evidence="2 3">
    <name>pPR12A201</name>
</geneLocation>
<dbReference type="InterPro" id="IPR000182">
    <property type="entry name" value="GNAT_dom"/>
</dbReference>
<keyword evidence="3" id="KW-1185">Reference proteome</keyword>
<proteinExistence type="predicted"/>
<dbReference type="EMBL" id="CP054022">
    <property type="protein sequence ID" value="QKK20604.1"/>
    <property type="molecule type" value="Genomic_DNA"/>
</dbReference>
<sequence>MADGDFRILVRKEGIALAQHDDYRIEPHVPGTDDYLRIRQASGLSAFSREAAEKGLPNSIFGVCLMHGDAVVGMGRIIGDGGCFFQITDIGIMPEHQGRGLGEVIMAALTDYIEKQLPKTAYVSLIADVPANRLYKQFGFAETAPRSVGMARKVA</sequence>
<accession>A0ABX6PPQ7</accession>
<dbReference type="CDD" id="cd04301">
    <property type="entry name" value="NAT_SF"/>
    <property type="match status" value="1"/>
</dbReference>
<dbReference type="PANTHER" id="PTHR43233:SF1">
    <property type="entry name" value="FAMILY N-ACETYLTRANSFERASE, PUTATIVE (AFU_ORTHOLOGUE AFUA_6G03350)-RELATED"/>
    <property type="match status" value="1"/>
</dbReference>
<evidence type="ECO:0000313" key="3">
    <source>
        <dbReference type="Proteomes" id="UP000305673"/>
    </source>
</evidence>
<feature type="domain" description="N-acetyltransferase" evidence="1">
    <location>
        <begin position="21"/>
        <end position="155"/>
    </location>
</feature>
<dbReference type="InterPro" id="IPR016181">
    <property type="entry name" value="Acyl_CoA_acyltransferase"/>
</dbReference>
<gene>
    <name evidence="2" type="ORF">FFM53_029155</name>
</gene>
<reference evidence="2 3" key="1">
    <citation type="submission" date="2020-05" db="EMBL/GenBank/DDBJ databases">
        <title>Genome sequences of pea root nodulating Rhizobium spp.</title>
        <authorList>
            <person name="Rahi P."/>
        </authorList>
    </citation>
    <scope>NUCLEOTIDE SEQUENCE [LARGE SCALE GENOMIC DNA]</scope>
    <source>
        <strain evidence="3">JKLM 12A2</strain>
        <plasmid evidence="2 3">pPR12A201</plasmid>
    </source>
</reference>
<keyword evidence="2" id="KW-0614">Plasmid</keyword>
<organism evidence="2 3">
    <name type="scientific">Rhizobium indicum</name>
    <dbReference type="NCBI Taxonomy" id="2583231"/>
    <lineage>
        <taxon>Bacteria</taxon>
        <taxon>Pseudomonadati</taxon>
        <taxon>Pseudomonadota</taxon>
        <taxon>Alphaproteobacteria</taxon>
        <taxon>Hyphomicrobiales</taxon>
        <taxon>Rhizobiaceae</taxon>
        <taxon>Rhizobium/Agrobacterium group</taxon>
        <taxon>Rhizobium</taxon>
    </lineage>
</organism>
<evidence type="ECO:0000313" key="2">
    <source>
        <dbReference type="EMBL" id="QKK20604.1"/>
    </source>
</evidence>
<dbReference type="Proteomes" id="UP000305673">
    <property type="component" value="Plasmid pPR12A201"/>
</dbReference>
<evidence type="ECO:0000259" key="1">
    <source>
        <dbReference type="PROSITE" id="PS51186"/>
    </source>
</evidence>
<dbReference type="InterPro" id="IPR053144">
    <property type="entry name" value="Acetyltransferase_Butenolide"/>
</dbReference>
<dbReference type="Gene3D" id="3.40.630.30">
    <property type="match status" value="1"/>
</dbReference>
<protein>
    <submittedName>
        <fullName evidence="2">GNAT family N-acetyltransferase</fullName>
    </submittedName>
</protein>
<dbReference type="PROSITE" id="PS51186">
    <property type="entry name" value="GNAT"/>
    <property type="match status" value="1"/>
</dbReference>
<dbReference type="PANTHER" id="PTHR43233">
    <property type="entry name" value="FAMILY N-ACETYLTRANSFERASE, PUTATIVE (AFU_ORTHOLOGUE AFUA_6G03350)-RELATED"/>
    <property type="match status" value="1"/>
</dbReference>
<dbReference type="SUPFAM" id="SSF55729">
    <property type="entry name" value="Acyl-CoA N-acyltransferases (Nat)"/>
    <property type="match status" value="1"/>
</dbReference>